<evidence type="ECO:0000313" key="2">
    <source>
        <dbReference type="Proteomes" id="UP000824087"/>
    </source>
</evidence>
<protein>
    <submittedName>
        <fullName evidence="1">Uncharacterized protein</fullName>
    </submittedName>
</protein>
<accession>A0A9D1HV13</accession>
<comment type="caution">
    <text evidence="1">The sequence shown here is derived from an EMBL/GenBank/DDBJ whole genome shotgun (WGS) entry which is preliminary data.</text>
</comment>
<sequence length="171" mass="18780">MFQKVKKEYQVLAAVILLLVVSVGYLFANQKSELSEQLNDSVKAQGVDNEVVILSADEMATNGNAKSVVGPSYNNQEITFQSTFGAAGDEIIYEVVYKNMSSETKVLKSAELYPDVTDAEVMTYGIGNVKEKDTKIKPNETLTVYVTAKVSDTATVITAPNKTYKVELEFE</sequence>
<proteinExistence type="predicted"/>
<dbReference type="Proteomes" id="UP000824087">
    <property type="component" value="Unassembled WGS sequence"/>
</dbReference>
<evidence type="ECO:0000313" key="1">
    <source>
        <dbReference type="EMBL" id="HIU23251.1"/>
    </source>
</evidence>
<name>A0A9D1HV13_9BACT</name>
<gene>
    <name evidence="1" type="ORF">IAD49_06690</name>
</gene>
<reference evidence="1" key="1">
    <citation type="submission" date="2020-10" db="EMBL/GenBank/DDBJ databases">
        <authorList>
            <person name="Gilroy R."/>
        </authorList>
    </citation>
    <scope>NUCLEOTIDE SEQUENCE</scope>
    <source>
        <strain evidence="1">CHK197-8231</strain>
    </source>
</reference>
<dbReference type="EMBL" id="DVML01000040">
    <property type="protein sequence ID" value="HIU23251.1"/>
    <property type="molecule type" value="Genomic_DNA"/>
</dbReference>
<organism evidence="1 2">
    <name type="scientific">Candidatus Fimihabitans intestinipullorum</name>
    <dbReference type="NCBI Taxonomy" id="2840820"/>
    <lineage>
        <taxon>Bacteria</taxon>
        <taxon>Bacillati</taxon>
        <taxon>Mycoplasmatota</taxon>
        <taxon>Mycoplasmatota incertae sedis</taxon>
        <taxon>Candidatus Fimihabitans</taxon>
    </lineage>
</organism>
<dbReference type="AlphaFoldDB" id="A0A9D1HV13"/>
<reference evidence="1" key="2">
    <citation type="journal article" date="2021" name="PeerJ">
        <title>Extensive microbial diversity within the chicken gut microbiome revealed by metagenomics and culture.</title>
        <authorList>
            <person name="Gilroy R."/>
            <person name="Ravi A."/>
            <person name="Getino M."/>
            <person name="Pursley I."/>
            <person name="Horton D.L."/>
            <person name="Alikhan N.F."/>
            <person name="Baker D."/>
            <person name="Gharbi K."/>
            <person name="Hall N."/>
            <person name="Watson M."/>
            <person name="Adriaenssens E.M."/>
            <person name="Foster-Nyarko E."/>
            <person name="Jarju S."/>
            <person name="Secka A."/>
            <person name="Antonio M."/>
            <person name="Oren A."/>
            <person name="Chaudhuri R.R."/>
            <person name="La Ragione R."/>
            <person name="Hildebrand F."/>
            <person name="Pallen M.J."/>
        </authorList>
    </citation>
    <scope>NUCLEOTIDE SEQUENCE</scope>
    <source>
        <strain evidence="1">CHK197-8231</strain>
    </source>
</reference>